<evidence type="ECO:0000256" key="3">
    <source>
        <dbReference type="ARBA" id="ARBA00022475"/>
    </source>
</evidence>
<evidence type="ECO:0000256" key="5">
    <source>
        <dbReference type="ARBA" id="ARBA00022989"/>
    </source>
</evidence>
<dbReference type="Proteomes" id="UP001161691">
    <property type="component" value="Unassembled WGS sequence"/>
</dbReference>
<dbReference type="RefSeq" id="WP_282910407.1">
    <property type="nucleotide sequence ID" value="NZ_JAGRPV010000001.1"/>
</dbReference>
<sequence>MNAKTLQATATRADSATKPKRAIRRFLTPEARTAYLFILPNLIGFAVFIAIPGLMAFVLGFMKWDGYNPMQWNGIRNYTRLLQDSNFRISLSNTLVYTFASCALVVVASMLLAILVNGKLKGKAFFRAALFFPHITSFVAIAVVWQAIMNPSQGPLNMFLKTFTDHPPGWLTSSDWALFSLILITVWKMAGYYMLLFLAGLQGISSEYYEAARIDGAGAFRQFRSVTLPMLSPVTFFVIITCIISLFKSFDLVYIMTGGGPGRSTKMLVYDIYAMSFRNGEFGYASAEAIVLFLIVMLITYLQFKGEKRWVHY</sequence>
<dbReference type="EMBL" id="JAGRPV010000001">
    <property type="protein sequence ID" value="MDI4647656.1"/>
    <property type="molecule type" value="Genomic_DNA"/>
</dbReference>
<protein>
    <submittedName>
        <fullName evidence="9">Sugar ABC transporter permease</fullName>
    </submittedName>
</protein>
<comment type="similarity">
    <text evidence="7">Belongs to the binding-protein-dependent transport system permease family.</text>
</comment>
<evidence type="ECO:0000313" key="10">
    <source>
        <dbReference type="Proteomes" id="UP001161691"/>
    </source>
</evidence>
<feature type="transmembrane region" description="Helical" evidence="7">
    <location>
        <begin position="128"/>
        <end position="148"/>
    </location>
</feature>
<keyword evidence="2 7" id="KW-0813">Transport</keyword>
<evidence type="ECO:0000256" key="6">
    <source>
        <dbReference type="ARBA" id="ARBA00023136"/>
    </source>
</evidence>
<keyword evidence="3" id="KW-1003">Cell membrane</keyword>
<dbReference type="Gene3D" id="1.10.3720.10">
    <property type="entry name" value="MetI-like"/>
    <property type="match status" value="1"/>
</dbReference>
<organism evidence="9 10">
    <name type="scientific">Cohnella hashimotonis</name>
    <dbReference type="NCBI Taxonomy" id="2826895"/>
    <lineage>
        <taxon>Bacteria</taxon>
        <taxon>Bacillati</taxon>
        <taxon>Bacillota</taxon>
        <taxon>Bacilli</taxon>
        <taxon>Bacillales</taxon>
        <taxon>Paenibacillaceae</taxon>
        <taxon>Cohnella</taxon>
    </lineage>
</organism>
<keyword evidence="10" id="KW-1185">Reference proteome</keyword>
<dbReference type="CDD" id="cd06261">
    <property type="entry name" value="TM_PBP2"/>
    <property type="match status" value="1"/>
</dbReference>
<accession>A0ABT6TM58</accession>
<evidence type="ECO:0000256" key="2">
    <source>
        <dbReference type="ARBA" id="ARBA00022448"/>
    </source>
</evidence>
<feature type="transmembrane region" description="Helical" evidence="7">
    <location>
        <begin position="282"/>
        <end position="304"/>
    </location>
</feature>
<dbReference type="PROSITE" id="PS50928">
    <property type="entry name" value="ABC_TM1"/>
    <property type="match status" value="1"/>
</dbReference>
<dbReference type="InterPro" id="IPR051393">
    <property type="entry name" value="ABC_transporter_permease"/>
</dbReference>
<dbReference type="Pfam" id="PF00528">
    <property type="entry name" value="BPD_transp_1"/>
    <property type="match status" value="1"/>
</dbReference>
<feature type="domain" description="ABC transmembrane type-1" evidence="8">
    <location>
        <begin position="91"/>
        <end position="303"/>
    </location>
</feature>
<dbReference type="InterPro" id="IPR000515">
    <property type="entry name" value="MetI-like"/>
</dbReference>
<feature type="transmembrane region" description="Helical" evidence="7">
    <location>
        <begin position="176"/>
        <end position="204"/>
    </location>
</feature>
<feature type="transmembrane region" description="Helical" evidence="7">
    <location>
        <begin position="95"/>
        <end position="116"/>
    </location>
</feature>
<dbReference type="PANTHER" id="PTHR30193:SF37">
    <property type="entry name" value="INNER MEMBRANE ABC TRANSPORTER PERMEASE PROTEIN YCJO"/>
    <property type="match status" value="1"/>
</dbReference>
<evidence type="ECO:0000259" key="8">
    <source>
        <dbReference type="PROSITE" id="PS50928"/>
    </source>
</evidence>
<keyword evidence="5 7" id="KW-1133">Transmembrane helix</keyword>
<evidence type="ECO:0000313" key="9">
    <source>
        <dbReference type="EMBL" id="MDI4647656.1"/>
    </source>
</evidence>
<comment type="subcellular location">
    <subcellularLocation>
        <location evidence="1 7">Cell membrane</location>
        <topology evidence="1 7">Multi-pass membrane protein</topology>
    </subcellularLocation>
</comment>
<name>A0ABT6TM58_9BACL</name>
<proteinExistence type="inferred from homology"/>
<dbReference type="PANTHER" id="PTHR30193">
    <property type="entry name" value="ABC TRANSPORTER PERMEASE PROTEIN"/>
    <property type="match status" value="1"/>
</dbReference>
<evidence type="ECO:0000256" key="1">
    <source>
        <dbReference type="ARBA" id="ARBA00004651"/>
    </source>
</evidence>
<feature type="transmembrane region" description="Helical" evidence="7">
    <location>
        <begin position="225"/>
        <end position="247"/>
    </location>
</feature>
<keyword evidence="4 7" id="KW-0812">Transmembrane</keyword>
<comment type="caution">
    <text evidence="9">The sequence shown here is derived from an EMBL/GenBank/DDBJ whole genome shotgun (WGS) entry which is preliminary data.</text>
</comment>
<dbReference type="InterPro" id="IPR035906">
    <property type="entry name" value="MetI-like_sf"/>
</dbReference>
<feature type="transmembrane region" description="Helical" evidence="7">
    <location>
        <begin position="34"/>
        <end position="62"/>
    </location>
</feature>
<keyword evidence="6 7" id="KW-0472">Membrane</keyword>
<reference evidence="9" key="1">
    <citation type="submission" date="2023-04" db="EMBL/GenBank/DDBJ databases">
        <title>Comparative genomic analysis of Cohnella hashimotonis sp. nov., isolated from the International Space Station.</title>
        <authorList>
            <person name="Venkateswaran K."/>
            <person name="Simpson A."/>
        </authorList>
    </citation>
    <scope>NUCLEOTIDE SEQUENCE</scope>
    <source>
        <strain evidence="9">F6_2S_P_1</strain>
    </source>
</reference>
<dbReference type="SUPFAM" id="SSF161098">
    <property type="entry name" value="MetI-like"/>
    <property type="match status" value="1"/>
</dbReference>
<evidence type="ECO:0000256" key="7">
    <source>
        <dbReference type="RuleBase" id="RU363032"/>
    </source>
</evidence>
<evidence type="ECO:0000256" key="4">
    <source>
        <dbReference type="ARBA" id="ARBA00022692"/>
    </source>
</evidence>
<gene>
    <name evidence="9" type="ORF">KB449_22080</name>
</gene>